<dbReference type="eggNOG" id="COG3495">
    <property type="taxonomic scope" value="Bacteria"/>
</dbReference>
<proteinExistence type="predicted"/>
<dbReference type="Proteomes" id="UP000000683">
    <property type="component" value="Chromosome"/>
</dbReference>
<dbReference type="RefSeq" id="WP_013786495.1">
    <property type="nucleotide sequence ID" value="NC_015554.1"/>
</dbReference>
<name>F5Z6S3_ALTNA</name>
<dbReference type="EMBL" id="CP002339">
    <property type="protein sequence ID" value="AEF05586.1"/>
    <property type="molecule type" value="Genomic_DNA"/>
</dbReference>
<evidence type="ECO:0000313" key="2">
    <source>
        <dbReference type="Proteomes" id="UP000000683"/>
    </source>
</evidence>
<protein>
    <recommendedName>
        <fullName evidence="3">Lipoprotein</fullName>
    </recommendedName>
</protein>
<sequence length="195" mass="22089">MMKFFLRARIGIFVAITGMLFYPTTYAEDIEASDYQEVEWTQLMPEEDLAALLNPPDYLAGIEDGSQEDSVEAFGNQDFDNETTNRFQQALTSTQVVKTFENKPIRIPGFIVPLESSESQMVTEFFIVPYFGACIHMPPPPPNQIIYVSIEQGVELESLYDPFWFEGTLAIDTTENAMGTAAYRLEHVNVKPYEG</sequence>
<dbReference type="InterPro" id="IPR021727">
    <property type="entry name" value="DUF3299"/>
</dbReference>
<evidence type="ECO:0008006" key="3">
    <source>
        <dbReference type="Google" id="ProtNLM"/>
    </source>
</evidence>
<dbReference type="HOGENOM" id="CLU_099457_1_0_6"/>
<evidence type="ECO:0000313" key="1">
    <source>
        <dbReference type="EMBL" id="AEF05586.1"/>
    </source>
</evidence>
<dbReference type="Gene3D" id="2.40.50.870">
    <property type="entry name" value="Protein of unknown function (DUF3299)"/>
    <property type="match status" value="1"/>
</dbReference>
<reference evidence="1 2" key="1">
    <citation type="journal article" date="2011" name="J. Bacteriol.">
        <title>Complete genome sequence of the polycyclic aromatic hydrocarbon-degrading bacterium Alteromonas sp. strain SN2.</title>
        <authorList>
            <person name="Jin H.M."/>
            <person name="Jeong H."/>
            <person name="Moon E.J."/>
            <person name="Math R.K."/>
            <person name="Lee K."/>
            <person name="Kim H.J."/>
            <person name="Jeon C.O."/>
            <person name="Oh T.K."/>
            <person name="Kim J.F."/>
        </authorList>
    </citation>
    <scope>NUCLEOTIDE SEQUENCE [LARGE SCALE GENOMIC DNA]</scope>
    <source>
        <strain evidence="2">JCM 17741 / KACC 18427 / KCTC 11700BP / SN2</strain>
    </source>
</reference>
<dbReference type="AlphaFoldDB" id="F5Z6S3"/>
<accession>F5Z6S3</accession>
<keyword evidence="2" id="KW-1185">Reference proteome</keyword>
<gene>
    <name evidence="1" type="ordered locus">ambt_20475</name>
</gene>
<dbReference type="Pfam" id="PF11736">
    <property type="entry name" value="DUF3299"/>
    <property type="match status" value="1"/>
</dbReference>
<organism evidence="1 2">
    <name type="scientific">Alteromonas naphthalenivorans</name>
    <dbReference type="NCBI Taxonomy" id="715451"/>
    <lineage>
        <taxon>Bacteria</taxon>
        <taxon>Pseudomonadati</taxon>
        <taxon>Pseudomonadota</taxon>
        <taxon>Gammaproteobacteria</taxon>
        <taxon>Alteromonadales</taxon>
        <taxon>Alteromonadaceae</taxon>
        <taxon>Alteromonas/Salinimonas group</taxon>
        <taxon>Alteromonas</taxon>
    </lineage>
</organism>
<dbReference type="KEGG" id="alt:ambt_20475"/>